<feature type="domain" description="Anti-sigma K factor RskA C-terminal" evidence="2">
    <location>
        <begin position="115"/>
        <end position="239"/>
    </location>
</feature>
<name>A0A4R3M534_9HYPH</name>
<dbReference type="Pfam" id="PF10099">
    <property type="entry name" value="RskA_C"/>
    <property type="match status" value="1"/>
</dbReference>
<feature type="transmembrane region" description="Helical" evidence="1">
    <location>
        <begin position="109"/>
        <end position="131"/>
    </location>
</feature>
<organism evidence="3 4">
    <name type="scientific">Aquabacter spiritensis</name>
    <dbReference type="NCBI Taxonomy" id="933073"/>
    <lineage>
        <taxon>Bacteria</taxon>
        <taxon>Pseudomonadati</taxon>
        <taxon>Pseudomonadota</taxon>
        <taxon>Alphaproteobacteria</taxon>
        <taxon>Hyphomicrobiales</taxon>
        <taxon>Xanthobacteraceae</taxon>
        <taxon>Aquabacter</taxon>
    </lineage>
</organism>
<dbReference type="GO" id="GO:0016989">
    <property type="term" value="F:sigma factor antagonist activity"/>
    <property type="evidence" value="ECO:0007669"/>
    <property type="project" value="TreeGrafter"/>
</dbReference>
<dbReference type="RefSeq" id="WP_132029777.1">
    <property type="nucleotide sequence ID" value="NZ_SMAI01000001.1"/>
</dbReference>
<protein>
    <submittedName>
        <fullName evidence="3">Anti-sigma-K factor RskA</fullName>
    </submittedName>
</protein>
<dbReference type="AlphaFoldDB" id="A0A4R3M534"/>
<evidence type="ECO:0000259" key="2">
    <source>
        <dbReference type="Pfam" id="PF10099"/>
    </source>
</evidence>
<dbReference type="InterPro" id="IPR051474">
    <property type="entry name" value="Anti-sigma-K/W_factor"/>
</dbReference>
<dbReference type="InterPro" id="IPR018764">
    <property type="entry name" value="RskA_C"/>
</dbReference>
<sequence length="249" mass="26343">MSPDPHAPNRFEGLAAEHVMGLLEGEEARRAERLEQEDPGFAAAVERWRLRFGELDATAPAHAPPPDLLARISATLDAAEPEAPPQPESAPARAARPAPLAALWRSLGFWRATGLAGAAASLLLVIGIAFGPLGRLPQPQMVAVLIGPQGEPAALVNAFADGTADLIPLRTIAVPEGRVLEVWTLWDPARGPVSIGLSNEARRIRLDLKNLPRTAPNQLFEITLEPQGGSPIGRPTGPILMKGTTSVAL</sequence>
<keyword evidence="1" id="KW-0472">Membrane</keyword>
<dbReference type="PANTHER" id="PTHR37461:SF1">
    <property type="entry name" value="ANTI-SIGMA-K FACTOR RSKA"/>
    <property type="match status" value="1"/>
</dbReference>
<dbReference type="Proteomes" id="UP000294664">
    <property type="component" value="Unassembled WGS sequence"/>
</dbReference>
<comment type="caution">
    <text evidence="3">The sequence shown here is derived from an EMBL/GenBank/DDBJ whole genome shotgun (WGS) entry which is preliminary data.</text>
</comment>
<reference evidence="3 4" key="1">
    <citation type="submission" date="2019-03" db="EMBL/GenBank/DDBJ databases">
        <title>Genomic Encyclopedia of Type Strains, Phase IV (KMG-IV): sequencing the most valuable type-strain genomes for metagenomic binning, comparative biology and taxonomic classification.</title>
        <authorList>
            <person name="Goeker M."/>
        </authorList>
    </citation>
    <scope>NUCLEOTIDE SEQUENCE [LARGE SCALE GENOMIC DNA]</scope>
    <source>
        <strain evidence="3 4">DSM 9035</strain>
    </source>
</reference>
<gene>
    <name evidence="3" type="ORF">EDC64_101653</name>
</gene>
<evidence type="ECO:0000313" key="4">
    <source>
        <dbReference type="Proteomes" id="UP000294664"/>
    </source>
</evidence>
<keyword evidence="4" id="KW-1185">Reference proteome</keyword>
<dbReference type="GO" id="GO:0005886">
    <property type="term" value="C:plasma membrane"/>
    <property type="evidence" value="ECO:0007669"/>
    <property type="project" value="InterPro"/>
</dbReference>
<dbReference type="EMBL" id="SMAI01000001">
    <property type="protein sequence ID" value="TCT08132.1"/>
    <property type="molecule type" value="Genomic_DNA"/>
</dbReference>
<dbReference type="GO" id="GO:0006417">
    <property type="term" value="P:regulation of translation"/>
    <property type="evidence" value="ECO:0007669"/>
    <property type="project" value="TreeGrafter"/>
</dbReference>
<evidence type="ECO:0000256" key="1">
    <source>
        <dbReference type="SAM" id="Phobius"/>
    </source>
</evidence>
<keyword evidence="1" id="KW-1133">Transmembrane helix</keyword>
<dbReference type="OrthoDB" id="9816387at2"/>
<keyword evidence="1" id="KW-0812">Transmembrane</keyword>
<dbReference type="PANTHER" id="PTHR37461">
    <property type="entry name" value="ANTI-SIGMA-K FACTOR RSKA"/>
    <property type="match status" value="1"/>
</dbReference>
<proteinExistence type="predicted"/>
<accession>A0A4R3M534</accession>
<evidence type="ECO:0000313" key="3">
    <source>
        <dbReference type="EMBL" id="TCT08132.1"/>
    </source>
</evidence>